<evidence type="ECO:0000313" key="10">
    <source>
        <dbReference type="EMBL" id="OGG05575.1"/>
    </source>
</evidence>
<dbReference type="PANTHER" id="PTHR10871">
    <property type="entry name" value="30S RIBOSOMAL PROTEIN S13/40S RIBOSOMAL PROTEIN S18"/>
    <property type="match status" value="1"/>
</dbReference>
<dbReference type="Gene3D" id="1.10.8.50">
    <property type="match status" value="1"/>
</dbReference>
<reference evidence="10 11" key="1">
    <citation type="journal article" date="2016" name="Nat. Commun.">
        <title>Thousands of microbial genomes shed light on interconnected biogeochemical processes in an aquifer system.</title>
        <authorList>
            <person name="Anantharaman K."/>
            <person name="Brown C.T."/>
            <person name="Hug L.A."/>
            <person name="Sharon I."/>
            <person name="Castelle C.J."/>
            <person name="Probst A.J."/>
            <person name="Thomas B.C."/>
            <person name="Singh A."/>
            <person name="Wilkins M.J."/>
            <person name="Karaoz U."/>
            <person name="Brodie E.L."/>
            <person name="Williams K.H."/>
            <person name="Hubbard S.S."/>
            <person name="Banfield J.F."/>
        </authorList>
    </citation>
    <scope>NUCLEOTIDE SEQUENCE [LARGE SCALE GENOMIC DNA]</scope>
</reference>
<dbReference type="Proteomes" id="UP000178681">
    <property type="component" value="Unassembled WGS sequence"/>
</dbReference>
<dbReference type="NCBIfam" id="TIGR03631">
    <property type="entry name" value="uS13_bact"/>
    <property type="match status" value="1"/>
</dbReference>
<dbReference type="Pfam" id="PF00416">
    <property type="entry name" value="Ribosomal_S13"/>
    <property type="match status" value="1"/>
</dbReference>
<evidence type="ECO:0000256" key="7">
    <source>
        <dbReference type="HAMAP-Rule" id="MF_01315"/>
    </source>
</evidence>
<feature type="compositionally biased region" description="Basic residues" evidence="9">
    <location>
        <begin position="100"/>
        <end position="112"/>
    </location>
</feature>
<comment type="function">
    <text evidence="7">Located at the top of the head of the 30S subunit, it contacts several helices of the 16S rRNA. In the 70S ribosome it contacts the 23S rRNA (bridge B1a) and protein L5 of the 50S subunit (bridge B1b), connecting the 2 subunits; these bridges are implicated in subunit movement. Contacts the tRNAs in the A and P-sites.</text>
</comment>
<evidence type="ECO:0000256" key="3">
    <source>
        <dbReference type="ARBA" id="ARBA00022884"/>
    </source>
</evidence>
<dbReference type="GO" id="GO:0015935">
    <property type="term" value="C:small ribosomal subunit"/>
    <property type="evidence" value="ECO:0007669"/>
    <property type="project" value="TreeGrafter"/>
</dbReference>
<keyword evidence="2 7" id="KW-0699">rRNA-binding</keyword>
<dbReference type="SUPFAM" id="SSF46946">
    <property type="entry name" value="S13-like H2TH domain"/>
    <property type="match status" value="1"/>
</dbReference>
<dbReference type="STRING" id="1798377.A2872_00240"/>
<dbReference type="Gene3D" id="4.10.910.10">
    <property type="entry name" value="30s ribosomal protein s13, domain 2"/>
    <property type="match status" value="1"/>
</dbReference>
<dbReference type="GO" id="GO:0006412">
    <property type="term" value="P:translation"/>
    <property type="evidence" value="ECO:0007669"/>
    <property type="project" value="UniProtKB-UniRule"/>
</dbReference>
<evidence type="ECO:0000256" key="8">
    <source>
        <dbReference type="RuleBase" id="RU003830"/>
    </source>
</evidence>
<keyword evidence="4 7" id="KW-0689">Ribosomal protein</keyword>
<name>A0A1F5YZN2_9BACT</name>
<dbReference type="FunFam" id="1.10.8.50:FF:000001">
    <property type="entry name" value="30S ribosomal protein S13"/>
    <property type="match status" value="1"/>
</dbReference>
<dbReference type="EMBL" id="MFJG01000033">
    <property type="protein sequence ID" value="OGG05575.1"/>
    <property type="molecule type" value="Genomic_DNA"/>
</dbReference>
<dbReference type="GO" id="GO:0019843">
    <property type="term" value="F:rRNA binding"/>
    <property type="evidence" value="ECO:0007669"/>
    <property type="project" value="UniProtKB-UniRule"/>
</dbReference>
<sequence>MPRIAGIDLNINKRTDIALTKVYGIGRKNVEVIIKKAGVPAEKRVRDLSEEEVGKLQKAVESMRVEGDLREEVHNNIVRLKQVGSYRGSRHAHNLPSRGQRTKSNARTKRGKRMTIGAIKKEMAEKMGLNKPAVPAGEVKK</sequence>
<gene>
    <name evidence="7" type="primary">rpsM</name>
    <name evidence="10" type="ORF">A2872_00240</name>
</gene>
<dbReference type="PROSITE" id="PS50159">
    <property type="entry name" value="RIBOSOMAL_S13_2"/>
    <property type="match status" value="1"/>
</dbReference>
<dbReference type="InterPro" id="IPR019980">
    <property type="entry name" value="Ribosomal_uS13_bac-type"/>
</dbReference>
<proteinExistence type="inferred from homology"/>
<dbReference type="InterPro" id="IPR010979">
    <property type="entry name" value="Ribosomal_uS13-like_H2TH"/>
</dbReference>
<evidence type="ECO:0000256" key="1">
    <source>
        <dbReference type="ARBA" id="ARBA00008080"/>
    </source>
</evidence>
<dbReference type="AlphaFoldDB" id="A0A1F5YZN2"/>
<comment type="caution">
    <text evidence="10">The sequence shown here is derived from an EMBL/GenBank/DDBJ whole genome shotgun (WGS) entry which is preliminary data.</text>
</comment>
<evidence type="ECO:0000256" key="5">
    <source>
        <dbReference type="ARBA" id="ARBA00023274"/>
    </source>
</evidence>
<evidence type="ECO:0000256" key="9">
    <source>
        <dbReference type="SAM" id="MobiDB-lite"/>
    </source>
</evidence>
<dbReference type="GO" id="GO:0003735">
    <property type="term" value="F:structural constituent of ribosome"/>
    <property type="evidence" value="ECO:0007669"/>
    <property type="project" value="InterPro"/>
</dbReference>
<evidence type="ECO:0000313" key="11">
    <source>
        <dbReference type="Proteomes" id="UP000178681"/>
    </source>
</evidence>
<feature type="region of interest" description="Disordered" evidence="9">
    <location>
        <begin position="85"/>
        <end position="112"/>
    </location>
</feature>
<dbReference type="InterPro" id="IPR027437">
    <property type="entry name" value="Rbsml_uS13_C"/>
</dbReference>
<comment type="similarity">
    <text evidence="1 7 8">Belongs to the universal ribosomal protein uS13 family.</text>
</comment>
<accession>A0A1F5YZN2</accession>
<dbReference type="GO" id="GO:0005829">
    <property type="term" value="C:cytosol"/>
    <property type="evidence" value="ECO:0007669"/>
    <property type="project" value="TreeGrafter"/>
</dbReference>
<protein>
    <recommendedName>
        <fullName evidence="6 7">Small ribosomal subunit protein uS13</fullName>
    </recommendedName>
</protein>
<evidence type="ECO:0000256" key="4">
    <source>
        <dbReference type="ARBA" id="ARBA00022980"/>
    </source>
</evidence>
<keyword evidence="5 7" id="KW-0687">Ribonucleoprotein</keyword>
<dbReference type="PANTHER" id="PTHR10871:SF1">
    <property type="entry name" value="SMALL RIBOSOMAL SUBUNIT PROTEIN US13M"/>
    <property type="match status" value="1"/>
</dbReference>
<dbReference type="HAMAP" id="MF_01315">
    <property type="entry name" value="Ribosomal_uS13"/>
    <property type="match status" value="1"/>
</dbReference>
<evidence type="ECO:0000256" key="6">
    <source>
        <dbReference type="ARBA" id="ARBA00035166"/>
    </source>
</evidence>
<dbReference type="InterPro" id="IPR001892">
    <property type="entry name" value="Ribosomal_uS13"/>
</dbReference>
<dbReference type="PIRSF" id="PIRSF002134">
    <property type="entry name" value="Ribosomal_S13"/>
    <property type="match status" value="1"/>
</dbReference>
<keyword evidence="3 7" id="KW-0694">RNA-binding</keyword>
<evidence type="ECO:0000256" key="2">
    <source>
        <dbReference type="ARBA" id="ARBA00022730"/>
    </source>
</evidence>
<organism evidence="10 11">
    <name type="scientific">Candidatus Gottesmanbacteria bacterium RIFCSPHIGHO2_01_FULL_42_12</name>
    <dbReference type="NCBI Taxonomy" id="1798377"/>
    <lineage>
        <taxon>Bacteria</taxon>
        <taxon>Candidatus Gottesmaniibacteriota</taxon>
    </lineage>
</organism>
<dbReference type="GO" id="GO:0000049">
    <property type="term" value="F:tRNA binding"/>
    <property type="evidence" value="ECO:0007669"/>
    <property type="project" value="UniProtKB-UniRule"/>
</dbReference>
<keyword evidence="7" id="KW-0820">tRNA-binding</keyword>
<comment type="subunit">
    <text evidence="7">Part of the 30S ribosomal subunit. Forms a loose heterodimer with protein S19. Forms two bridges to the 50S subunit in the 70S ribosome.</text>
</comment>